<feature type="compositionally biased region" description="Low complexity" evidence="1">
    <location>
        <begin position="63"/>
        <end position="88"/>
    </location>
</feature>
<evidence type="ECO:0000313" key="2">
    <source>
        <dbReference type="EMBL" id="QIW94625.1"/>
    </source>
</evidence>
<name>A0A6H0XIT3_9PEZI</name>
<organism evidence="2 3">
    <name type="scientific">Peltaster fructicola</name>
    <dbReference type="NCBI Taxonomy" id="286661"/>
    <lineage>
        <taxon>Eukaryota</taxon>
        <taxon>Fungi</taxon>
        <taxon>Dikarya</taxon>
        <taxon>Ascomycota</taxon>
        <taxon>Pezizomycotina</taxon>
        <taxon>Dothideomycetes</taxon>
        <taxon>Dothideomycetes incertae sedis</taxon>
        <taxon>Peltaster</taxon>
    </lineage>
</organism>
<feature type="compositionally biased region" description="Acidic residues" evidence="1">
    <location>
        <begin position="673"/>
        <end position="692"/>
    </location>
</feature>
<keyword evidence="3" id="KW-1185">Reference proteome</keyword>
<feature type="region of interest" description="Disordered" evidence="1">
    <location>
        <begin position="1"/>
        <end position="22"/>
    </location>
</feature>
<evidence type="ECO:0000256" key="1">
    <source>
        <dbReference type="SAM" id="MobiDB-lite"/>
    </source>
</evidence>
<feature type="compositionally biased region" description="Basic and acidic residues" evidence="1">
    <location>
        <begin position="798"/>
        <end position="807"/>
    </location>
</feature>
<feature type="region of interest" description="Disordered" evidence="1">
    <location>
        <begin position="251"/>
        <end position="283"/>
    </location>
</feature>
<feature type="compositionally biased region" description="Basic and acidic residues" evidence="1">
    <location>
        <begin position="814"/>
        <end position="825"/>
    </location>
</feature>
<feature type="compositionally biased region" description="Basic and acidic residues" evidence="1">
    <location>
        <begin position="730"/>
        <end position="740"/>
    </location>
</feature>
<feature type="compositionally biased region" description="Basic and acidic residues" evidence="1">
    <location>
        <begin position="760"/>
        <end position="774"/>
    </location>
</feature>
<feature type="region of interest" description="Disordered" evidence="1">
    <location>
        <begin position="34"/>
        <end position="173"/>
    </location>
</feature>
<dbReference type="Proteomes" id="UP000503462">
    <property type="component" value="Chromosome 1"/>
</dbReference>
<feature type="compositionally biased region" description="Gly residues" evidence="1">
    <location>
        <begin position="693"/>
        <end position="702"/>
    </location>
</feature>
<feature type="compositionally biased region" description="Polar residues" evidence="1">
    <location>
        <begin position="741"/>
        <end position="759"/>
    </location>
</feature>
<feature type="compositionally biased region" description="Basic and acidic residues" evidence="1">
    <location>
        <begin position="153"/>
        <end position="173"/>
    </location>
</feature>
<dbReference type="AlphaFoldDB" id="A0A6H0XIT3"/>
<feature type="compositionally biased region" description="Basic and acidic residues" evidence="1">
    <location>
        <begin position="131"/>
        <end position="141"/>
    </location>
</feature>
<feature type="region of interest" description="Disordered" evidence="1">
    <location>
        <begin position="671"/>
        <end position="834"/>
    </location>
</feature>
<feature type="compositionally biased region" description="Low complexity" evidence="1">
    <location>
        <begin position="775"/>
        <end position="790"/>
    </location>
</feature>
<gene>
    <name evidence="2" type="ORF">AMS68_000143</name>
</gene>
<protein>
    <submittedName>
        <fullName evidence="2">Uncharacterized protein</fullName>
    </submittedName>
</protein>
<proteinExistence type="predicted"/>
<reference evidence="2 3" key="1">
    <citation type="journal article" date="2016" name="Sci. Rep.">
        <title>Peltaster fructicola genome reveals evolution from an invasive phytopathogen to an ectophytic parasite.</title>
        <authorList>
            <person name="Xu C."/>
            <person name="Chen H."/>
            <person name="Gleason M.L."/>
            <person name="Xu J.R."/>
            <person name="Liu H."/>
            <person name="Zhang R."/>
            <person name="Sun G."/>
        </authorList>
    </citation>
    <scope>NUCLEOTIDE SEQUENCE [LARGE SCALE GENOMIC DNA]</scope>
    <source>
        <strain evidence="2 3">LNHT1506</strain>
    </source>
</reference>
<dbReference type="OrthoDB" id="4161595at2759"/>
<feature type="compositionally biased region" description="Polar residues" evidence="1">
    <location>
        <begin position="422"/>
        <end position="432"/>
    </location>
</feature>
<dbReference type="EMBL" id="CP051139">
    <property type="protein sequence ID" value="QIW94625.1"/>
    <property type="molecule type" value="Genomic_DNA"/>
</dbReference>
<feature type="compositionally biased region" description="Basic and acidic residues" evidence="1">
    <location>
        <begin position="398"/>
        <end position="408"/>
    </location>
</feature>
<feature type="region of interest" description="Disordered" evidence="1">
    <location>
        <begin position="304"/>
        <end position="432"/>
    </location>
</feature>
<evidence type="ECO:0000313" key="3">
    <source>
        <dbReference type="Proteomes" id="UP000503462"/>
    </source>
</evidence>
<feature type="region of interest" description="Disordered" evidence="1">
    <location>
        <begin position="846"/>
        <end position="870"/>
    </location>
</feature>
<feature type="compositionally biased region" description="Polar residues" evidence="1">
    <location>
        <begin position="1"/>
        <end position="17"/>
    </location>
</feature>
<feature type="compositionally biased region" description="Acidic residues" evidence="1">
    <location>
        <begin position="120"/>
        <end position="130"/>
    </location>
</feature>
<accession>A0A6H0XIT3</accession>
<sequence>MASSQDQTTQSNKTNSPKAKLDAFHAAAGGTFEDFYIDDNRAVTPKTPNDTATTAKPIKPLKKSSAAKSSSASKSTTSSAAKSKTSATLDDSANPARSKRFTRSAARGDDTEPLLTGGAEEVEESGEQESPDAKAIRDAREQNSYINPAVPPPKDKLTAASYRRELDSGKVRGGELNTHWLEDNEFPYPHQHYQNSLNLPEEEFVKIRHCRDPVNSEAIEIPPLTVEQKNEDFAAMGIPLIPVTPTKANKATSAAASKKRKLEAQVVPSAKRAKVDSEDQLAADQQAEMEARIAEIRAEYIQGSASASGEKRKGSPVDELPAPKRGKLDAAGPVTPRRSGRVRKTQPAVDSGTSVPKSGDLGSAAPTTSPRQGKIVLKHSTKKPAPVTPTPAKGKSTGQDKQKVKDAIPSDYVGVPTHHGTSRNPPSTATRTAPWQCSFPECVSGMTWLEREGSGGYARKGVSQLFGRNKASTQEIFPDAWNWDCRKHYQTTKYANDTLAKTNKNAGNNVPDASSLYTLDKIDDQLLRFECWRPNATFRVQLTKRANDRLASYHAAAHRHGVPYAQANIPPSPFTLGQAKAPKPEEDFPVLELEAFAGLHAGAGKTYTDLHAVVAWNRGLVNALTTEYICPMEFLIAEAVQGETVVTTYLYQRFEAAKAGTTFDINNVYSVGEESDSSDPDDSDDGVDDGDSGNDGPGGNDGPSGNDSKVSNDNDSVGPKDTGSTGKGNEAAKGDGKKSAGSENASDVPDGSNNTGSTGKDTKAAQQDGKKSTVSDDASASSDSSKDTGATGNGNKTTSEKVKKSADLDGSDNEDAHSITDKGQEEADPEDAAGMLAIIDRFEACRRGNWPPGRDSRAPIHGATPPKPKA</sequence>